<feature type="domain" description="Reverse transcriptase" evidence="2">
    <location>
        <begin position="646"/>
        <end position="920"/>
    </location>
</feature>
<accession>A0A8C1UN40</accession>
<dbReference type="CDD" id="cd01650">
    <property type="entry name" value="RT_nLTR_like"/>
    <property type="match status" value="1"/>
</dbReference>
<feature type="chain" id="PRO_5034184820" description="Reverse transcriptase domain-containing protein" evidence="1">
    <location>
        <begin position="19"/>
        <end position="1118"/>
    </location>
</feature>
<keyword evidence="1" id="KW-0732">Signal</keyword>
<dbReference type="InterPro" id="IPR043502">
    <property type="entry name" value="DNA/RNA_pol_sf"/>
</dbReference>
<evidence type="ECO:0000259" key="2">
    <source>
        <dbReference type="PROSITE" id="PS50878"/>
    </source>
</evidence>
<evidence type="ECO:0000256" key="1">
    <source>
        <dbReference type="SAM" id="SignalP"/>
    </source>
</evidence>
<dbReference type="AlphaFoldDB" id="A0A8C1UN40"/>
<dbReference type="Pfam" id="PF00078">
    <property type="entry name" value="RVT_1"/>
    <property type="match status" value="1"/>
</dbReference>
<proteinExistence type="predicted"/>
<dbReference type="SUPFAM" id="SSF56672">
    <property type="entry name" value="DNA/RNA polymerases"/>
    <property type="match status" value="1"/>
</dbReference>
<reference evidence="3" key="1">
    <citation type="submission" date="2025-08" db="UniProtKB">
        <authorList>
            <consortium name="Ensembl"/>
        </authorList>
    </citation>
    <scope>IDENTIFICATION</scope>
</reference>
<protein>
    <recommendedName>
        <fullName evidence="2">Reverse transcriptase domain-containing protein</fullName>
    </recommendedName>
</protein>
<dbReference type="InterPro" id="IPR005135">
    <property type="entry name" value="Endo/exonuclease/phosphatase"/>
</dbReference>
<dbReference type="InterPro" id="IPR036691">
    <property type="entry name" value="Endo/exonu/phosph_ase_sf"/>
</dbReference>
<dbReference type="PANTHER" id="PTHR33332">
    <property type="entry name" value="REVERSE TRANSCRIPTASE DOMAIN-CONTAINING PROTEIN"/>
    <property type="match status" value="1"/>
</dbReference>
<dbReference type="Pfam" id="PF14529">
    <property type="entry name" value="Exo_endo_phos_2"/>
    <property type="match status" value="1"/>
</dbReference>
<dbReference type="Proteomes" id="UP000694700">
    <property type="component" value="Unplaced"/>
</dbReference>
<dbReference type="Gene3D" id="3.60.10.10">
    <property type="entry name" value="Endonuclease/exonuclease/phosphatase"/>
    <property type="match status" value="1"/>
</dbReference>
<dbReference type="InterPro" id="IPR000477">
    <property type="entry name" value="RT_dom"/>
</dbReference>
<dbReference type="SUPFAM" id="SSF56219">
    <property type="entry name" value="DNase I-like"/>
    <property type="match status" value="1"/>
</dbReference>
<evidence type="ECO:0000313" key="4">
    <source>
        <dbReference type="Proteomes" id="UP000694700"/>
    </source>
</evidence>
<dbReference type="PROSITE" id="PS50878">
    <property type="entry name" value="RT_POL"/>
    <property type="match status" value="1"/>
</dbReference>
<name>A0A8C1UN40_CYPCA</name>
<organism evidence="3 4">
    <name type="scientific">Cyprinus carpio</name>
    <name type="common">Common carp</name>
    <dbReference type="NCBI Taxonomy" id="7962"/>
    <lineage>
        <taxon>Eukaryota</taxon>
        <taxon>Metazoa</taxon>
        <taxon>Chordata</taxon>
        <taxon>Craniata</taxon>
        <taxon>Vertebrata</taxon>
        <taxon>Euteleostomi</taxon>
        <taxon>Actinopterygii</taxon>
        <taxon>Neopterygii</taxon>
        <taxon>Teleostei</taxon>
        <taxon>Ostariophysi</taxon>
        <taxon>Cypriniformes</taxon>
        <taxon>Cyprinidae</taxon>
        <taxon>Cyprininae</taxon>
        <taxon>Cyprinus</taxon>
    </lineage>
</organism>
<feature type="signal peptide" evidence="1">
    <location>
        <begin position="1"/>
        <end position="18"/>
    </location>
</feature>
<sequence length="1118" mass="126672">MMAPLWLACRLSLSIVLSLFVLSSFMKCLTQCASPVLTYDRCTLLKLEEISYKQLISFHGAPPPFLKSIPDCIRRWPCSLPGRRRKRRRGRWGGLAVKLKCYLQFHRESRSSPGSFMKDFGICYPRWRSLEPVHGWIVPVFPTSLEPLPVFRAPRPARGGVCPGNLRLLPRAKQPAASPELPALLRMALINARSVVNKTFIINDFFSARHLDLLFLTETWITPGDISAFSEMVPSNSLFLNSPRTTGRGGGLACIYKDIFSCRPVVSKEYQSFELQLFTLELCDPVLFALIYRPPKPNSNFLKDFADFLGDFVAKYDKLMIVGDFNVHVCCAADSLAKEFINLLNAFDLTLQINVPTHQHGHTLDLVLTYGCSLNELEVCENGFSDHKTIMFTFPSFNKTVTPMYSARQSRLITSATREAFRSAFSEGLLQSDVLNTDSSAEELLRSFNSTCVHALDQVAPLKTHLHKPKSEPWLNDTTRTLRRICRRFERKWRKDRLQVSMQMFRDSLTQYQKAVKTARSIYFTDIINKNCHKPKTLFNVINSTINPSTGLDIEVSLVSCEDFLCFFVQKTHDLRMGLNPVSSDPSTLSRCTAVFSCFTPVTDNHLIEIVDHLKASGSPTDVMPPLFFKQVIDVVVQNLLSLINRCLQTGTFPESLKHATVRPLLKKQGMDPTILTNFRPISNLSFISKIIEKSVLDQIQSFMAENLIFEVFQSGFRKHHSTETALLKVSNDILLTCDSGNYAVLLLLDLTAAFDTVDHAVLLDRLEYCAGITGSALQWFRSYLTNRTFSVKLGDHTSSKAAITCGVPQGSILAPFLFSLYMLPLGSIFRKYGLSFHCYADDTQVYLPLKRNALDGLNALLLGLSDVKKWLSLNFLNFNESKTELIVFKPSVSVTSTIPNLGELSPYVKQHVKNLGVVFDEQMKFDRQINTVVKSSFFQLRLLAKVKSFLSFKNLEKVIHAFITSRLDYCNSLYAGISQTALSRLQLVQNAAARFLTRSRKRDHITPVLQSLHWLPVRYRVDFKIVLIVFKSLHGMAPSYISELLIERSETRSLRSSNQRLLFTPKTRLKSRGDRAFSSIAPRLWNELPSSIRLAPSVFIFKSRLKTYLFDKAFISG</sequence>
<dbReference type="Ensembl" id="ENSCCRT00015040687.1">
    <property type="protein sequence ID" value="ENSCCRP00015039343.1"/>
    <property type="gene ID" value="ENSCCRG00015016351.1"/>
</dbReference>
<dbReference type="GO" id="GO:0003824">
    <property type="term" value="F:catalytic activity"/>
    <property type="evidence" value="ECO:0007669"/>
    <property type="project" value="InterPro"/>
</dbReference>
<evidence type="ECO:0000313" key="3">
    <source>
        <dbReference type="Ensembl" id="ENSCCRP00015039343.1"/>
    </source>
</evidence>